<sequence>MTIITHTCGHEADHDLRGRTRRNLGSSKSQRDWLAKKRAEEICPDCAEKALAEKRAAESAAAAQTAAEAGLPPLVGTPRQVAWAETIRADALTRRENDAEEVAARCAKAAALSQKFDGATLDDVALLASTARDAALAAAGYLRTETSAKWWIDGRSGPDEPQGGCGPQSLHDLYAIGRCTALVQFVAQSEMMRVRWIIKRARQETSGE</sequence>
<accession>A0A8I1GE59</accession>
<comment type="caution">
    <text evidence="1">The sequence shown here is derived from an EMBL/GenBank/DDBJ whole genome shotgun (WGS) entry which is preliminary data.</text>
</comment>
<name>A0A8I1GE59_9HYPH</name>
<dbReference type="RefSeq" id="WP_199502346.1">
    <property type="nucleotide sequence ID" value="NZ_JAEMUK010000012.1"/>
</dbReference>
<proteinExistence type="predicted"/>
<dbReference type="AlphaFoldDB" id="A0A8I1GE59"/>
<evidence type="ECO:0000313" key="1">
    <source>
        <dbReference type="EMBL" id="MBJ7543289.1"/>
    </source>
</evidence>
<evidence type="ECO:0000313" key="2">
    <source>
        <dbReference type="Proteomes" id="UP000623250"/>
    </source>
</evidence>
<organism evidence="1 2">
    <name type="scientific">Rhodomicrobium udaipurense</name>
    <dbReference type="NCBI Taxonomy" id="1202716"/>
    <lineage>
        <taxon>Bacteria</taxon>
        <taxon>Pseudomonadati</taxon>
        <taxon>Pseudomonadota</taxon>
        <taxon>Alphaproteobacteria</taxon>
        <taxon>Hyphomicrobiales</taxon>
        <taxon>Hyphomicrobiaceae</taxon>
        <taxon>Rhodomicrobium</taxon>
    </lineage>
</organism>
<gene>
    <name evidence="1" type="ORF">JDN41_06940</name>
</gene>
<dbReference type="Proteomes" id="UP000623250">
    <property type="component" value="Unassembled WGS sequence"/>
</dbReference>
<keyword evidence="2" id="KW-1185">Reference proteome</keyword>
<dbReference type="EMBL" id="JAEMUK010000012">
    <property type="protein sequence ID" value="MBJ7543289.1"/>
    <property type="molecule type" value="Genomic_DNA"/>
</dbReference>
<protein>
    <submittedName>
        <fullName evidence="1">Uncharacterized protein</fullName>
    </submittedName>
</protein>
<reference evidence="1 2" key="1">
    <citation type="submission" date="2020-12" db="EMBL/GenBank/DDBJ databases">
        <title>Revised draft genomes of Rhodomicrobium vannielii ATCC 17100 and Rhodomicrobium udaipurense JA643.</title>
        <authorList>
            <person name="Conners E.M."/>
            <person name="Davenport E.J."/>
            <person name="Bose A."/>
        </authorList>
    </citation>
    <scope>NUCLEOTIDE SEQUENCE [LARGE SCALE GENOMIC DNA]</scope>
    <source>
        <strain evidence="1 2">JA643</strain>
    </source>
</reference>